<evidence type="ECO:0000259" key="3">
    <source>
        <dbReference type="Pfam" id="PF08450"/>
    </source>
</evidence>
<dbReference type="RefSeq" id="WP_069710212.1">
    <property type="nucleotide sequence ID" value="NZ_CP017077.1"/>
</dbReference>
<dbReference type="PRINTS" id="PR01790">
    <property type="entry name" value="SMP30FAMILY"/>
</dbReference>
<proteinExistence type="predicted"/>
<dbReference type="InterPro" id="IPR011042">
    <property type="entry name" value="6-blade_b-propeller_TolB-like"/>
</dbReference>
<evidence type="ECO:0000313" key="4">
    <source>
        <dbReference type="EMBL" id="AOR80968.1"/>
    </source>
</evidence>
<keyword evidence="2" id="KW-0862">Zinc</keyword>
<dbReference type="PANTHER" id="PTHR47572:SF5">
    <property type="entry name" value="BLR2277 PROTEIN"/>
    <property type="match status" value="1"/>
</dbReference>
<feature type="binding site" evidence="2">
    <location>
        <position position="166"/>
    </location>
    <ligand>
        <name>a divalent metal cation</name>
        <dbReference type="ChEBI" id="CHEBI:60240"/>
    </ligand>
</feature>
<comment type="cofactor">
    <cofactor evidence="2">
        <name>Zn(2+)</name>
        <dbReference type="ChEBI" id="CHEBI:29105"/>
    </cofactor>
    <text evidence="2">Binds 1 divalent metal cation per subunit.</text>
</comment>
<dbReference type="PANTHER" id="PTHR47572">
    <property type="entry name" value="LIPOPROTEIN-RELATED"/>
    <property type="match status" value="1"/>
</dbReference>
<dbReference type="Proteomes" id="UP000094626">
    <property type="component" value="Plasmid pSA2"/>
</dbReference>
<dbReference type="KEGG" id="nre:BES08_27050"/>
<keyword evidence="2" id="KW-0479">Metal-binding</keyword>
<protein>
    <submittedName>
        <fullName evidence="4">Gluconolaconase</fullName>
    </submittedName>
</protein>
<dbReference type="Pfam" id="PF08450">
    <property type="entry name" value="SGL"/>
    <property type="match status" value="1"/>
</dbReference>
<dbReference type="AlphaFoldDB" id="A0A1D8AFT4"/>
<evidence type="ECO:0000256" key="1">
    <source>
        <dbReference type="PIRSR" id="PIRSR605511-1"/>
    </source>
</evidence>
<dbReference type="InterPro" id="IPR005511">
    <property type="entry name" value="SMP-30"/>
</dbReference>
<name>A0A1D8AFT4_9SPHN</name>
<dbReference type="Gene3D" id="2.120.10.30">
    <property type="entry name" value="TolB, C-terminal domain"/>
    <property type="match status" value="1"/>
</dbReference>
<evidence type="ECO:0000256" key="2">
    <source>
        <dbReference type="PIRSR" id="PIRSR605511-2"/>
    </source>
</evidence>
<dbReference type="GO" id="GO:0046872">
    <property type="term" value="F:metal ion binding"/>
    <property type="evidence" value="ECO:0007669"/>
    <property type="project" value="UniProtKB-KW"/>
</dbReference>
<keyword evidence="5" id="KW-1185">Reference proteome</keyword>
<dbReference type="EMBL" id="CP017077">
    <property type="protein sequence ID" value="AOR80968.1"/>
    <property type="molecule type" value="Genomic_DNA"/>
</dbReference>
<geneLocation type="plasmid" evidence="4 5">
    <name>pSA2</name>
</geneLocation>
<keyword evidence="4" id="KW-0614">Plasmid</keyword>
<feature type="binding site" evidence="2">
    <location>
        <position position="223"/>
    </location>
    <ligand>
        <name>a divalent metal cation</name>
        <dbReference type="ChEBI" id="CHEBI:60240"/>
    </ligand>
</feature>
<sequence length="302" mass="31849">MRIVAEGLKFPEGPVAMKDGSVIFVELARGTLSRAWGEGKVEIIADLGGSPNGAAIGPDGRCYVANNGGVKFVEAGGKLRPAGNLPDPAWIEAVDLATGAVERLYDACDGRPLRHANDLVFDEHGGFYFTDSGKTTAAINERGAIYYALPDGSAIRRVAFPLTSPNGIGLSPDGKTLYVSETPTARLWAFEVTGPGQVRKLKQNDIPHGGRFVIGSANFQRFDSLAISASGKVLVGTLTNGGISEIWPDGSAMRHHPLPDGHVTNLAFGGEDLRTAYVTLAGAGKLVALDWHEPGLRLAYNG</sequence>
<feature type="active site" description="Proton donor/acceptor" evidence="1">
    <location>
        <position position="223"/>
    </location>
</feature>
<accession>A0A1D8AFT4</accession>
<feature type="binding site" evidence="2">
    <location>
        <position position="117"/>
    </location>
    <ligand>
        <name>substrate</name>
    </ligand>
</feature>
<gene>
    <name evidence="4" type="ORF">BES08_27050</name>
</gene>
<feature type="domain" description="SMP-30/Gluconolactonase/LRE-like region" evidence="3">
    <location>
        <begin position="10"/>
        <end position="281"/>
    </location>
</feature>
<dbReference type="OrthoDB" id="30052at2"/>
<dbReference type="InterPro" id="IPR013658">
    <property type="entry name" value="SGL"/>
</dbReference>
<dbReference type="InterPro" id="IPR051262">
    <property type="entry name" value="SMP-30/CGR1_Lactonase"/>
</dbReference>
<dbReference type="SUPFAM" id="SSF63829">
    <property type="entry name" value="Calcium-dependent phosphotriesterase"/>
    <property type="match status" value="1"/>
</dbReference>
<evidence type="ECO:0000313" key="5">
    <source>
        <dbReference type="Proteomes" id="UP000094626"/>
    </source>
</evidence>
<reference evidence="5" key="1">
    <citation type="journal article" date="2017" name="J. Biotechnol.">
        <title>Complete genome sequence of Novosphingobium resinovorum SA1, a versatile xenobiotic-degrading bacterium capable of utilizing sulfanilic acid.</title>
        <authorList>
            <person name="Hegedus B."/>
            <person name="Kos P.B."/>
            <person name="Balint B."/>
            <person name="Maroti G."/>
            <person name="Gan H.M."/>
            <person name="Perei K."/>
            <person name="Rakhely G."/>
        </authorList>
    </citation>
    <scope>NUCLEOTIDE SEQUENCE [LARGE SCALE GENOMIC DNA]</scope>
    <source>
        <strain evidence="5">SA1</strain>
    </source>
</reference>
<organism evidence="4 5">
    <name type="scientific">Novosphingobium resinovorum</name>
    <dbReference type="NCBI Taxonomy" id="158500"/>
    <lineage>
        <taxon>Bacteria</taxon>
        <taxon>Pseudomonadati</taxon>
        <taxon>Pseudomonadota</taxon>
        <taxon>Alphaproteobacteria</taxon>
        <taxon>Sphingomonadales</taxon>
        <taxon>Sphingomonadaceae</taxon>
        <taxon>Novosphingobium</taxon>
    </lineage>
</organism>